<evidence type="ECO:0000256" key="1">
    <source>
        <dbReference type="SAM" id="MobiDB-lite"/>
    </source>
</evidence>
<feature type="compositionally biased region" description="Low complexity" evidence="1">
    <location>
        <begin position="114"/>
        <end position="123"/>
    </location>
</feature>
<feature type="region of interest" description="Disordered" evidence="1">
    <location>
        <begin position="389"/>
        <end position="475"/>
    </location>
</feature>
<evidence type="ECO:0000313" key="2">
    <source>
        <dbReference type="EMBL" id="KAK5174960.1"/>
    </source>
</evidence>
<feature type="compositionally biased region" description="Polar residues" evidence="1">
    <location>
        <begin position="189"/>
        <end position="212"/>
    </location>
</feature>
<dbReference type="GeneID" id="89921448"/>
<feature type="compositionally biased region" description="Basic residues" evidence="1">
    <location>
        <begin position="458"/>
        <end position="470"/>
    </location>
</feature>
<comment type="caution">
    <text evidence="2">The sequence shown here is derived from an EMBL/GenBank/DDBJ whole genome shotgun (WGS) entry which is preliminary data.</text>
</comment>
<sequence>MAAEREATPDLADSDEEQEAEEALTPPRVEEAADVEVVEGDTASETVGQETTPPSPRLAPVSLPSSADIRESLQDDVAPMPPASPRPSAGTPSDRRRPGQEQNADPPVDELSNKLKLSSSSGSVAQGGFRAPGDPASATPQRARLIPAINLRTETARAGEVDRVGELGIPLPRASREGTTMPDDFGSPLQRTSRTDTPLSESENVDTNDTSPPSTPKPRPLDEDDEDDENEDPDQMYSVPNLVPVNEPSERPEARLMRRLMPQLRPFNPKHGITTYSLIPDDRQTEIDGVARPLWGILGNMGDRLAEGSTNGNYLLERRELIQHWQRMQRQGFQEYEFFQYAVYVLKQIEADKRGTIDRMLDMTDTWGGPVRDKKGKIVERVARDAINRHPSDVGSLTPRYKGMSPPKRGPSGSSQREGLYKKVLKKEHKKFTSPQTSEDDHGEARYQVDGPATPCPPKKKRLVIHGPRKPKTDEDVEMADDLGLSAAEIKEQKRMYLDIQGQKRAFADVKRGRSSLPKPQGRRLSTGQNTNYHIIGWELAEAGRTLMYNVLYDNAAKSHWFKALNMQGEVWTEKMEEFWFDGDTAILERLRFEQAWAADPPGQMTMRDLERARREGAPEPSSFGKYIMQARLVDHRDIVFEIYNAGEPLGEGIDPWEFAQTLPNDWDDAINDYWKTYEVKKDWYKRMRQVEKLKLVRPNGRCS</sequence>
<keyword evidence="3" id="KW-1185">Reference proteome</keyword>
<dbReference type="AlphaFoldDB" id="A0AAV9PN38"/>
<dbReference type="Proteomes" id="UP001337655">
    <property type="component" value="Unassembled WGS sequence"/>
</dbReference>
<gene>
    <name evidence="2" type="ORF">LTR77_000096</name>
</gene>
<protein>
    <submittedName>
        <fullName evidence="2">Uncharacterized protein</fullName>
    </submittedName>
</protein>
<dbReference type="EMBL" id="JAVRRT010000001">
    <property type="protein sequence ID" value="KAK5174960.1"/>
    <property type="molecule type" value="Genomic_DNA"/>
</dbReference>
<feature type="compositionally biased region" description="Basic residues" evidence="1">
    <location>
        <begin position="423"/>
        <end position="432"/>
    </location>
</feature>
<evidence type="ECO:0000313" key="3">
    <source>
        <dbReference type="Proteomes" id="UP001337655"/>
    </source>
</evidence>
<organism evidence="2 3">
    <name type="scientific">Saxophila tyrrhenica</name>
    <dbReference type="NCBI Taxonomy" id="1690608"/>
    <lineage>
        <taxon>Eukaryota</taxon>
        <taxon>Fungi</taxon>
        <taxon>Dikarya</taxon>
        <taxon>Ascomycota</taxon>
        <taxon>Pezizomycotina</taxon>
        <taxon>Dothideomycetes</taxon>
        <taxon>Dothideomycetidae</taxon>
        <taxon>Mycosphaerellales</taxon>
        <taxon>Extremaceae</taxon>
        <taxon>Saxophila</taxon>
    </lineage>
</organism>
<dbReference type="RefSeq" id="XP_064663598.1">
    <property type="nucleotide sequence ID" value="XM_064797364.1"/>
</dbReference>
<feature type="region of interest" description="Disordered" evidence="1">
    <location>
        <begin position="1"/>
        <end position="145"/>
    </location>
</feature>
<accession>A0AAV9PN38</accession>
<feature type="compositionally biased region" description="Polar residues" evidence="1">
    <location>
        <begin position="43"/>
        <end position="52"/>
    </location>
</feature>
<feature type="compositionally biased region" description="Acidic residues" evidence="1">
    <location>
        <begin position="12"/>
        <end position="22"/>
    </location>
</feature>
<proteinExistence type="predicted"/>
<name>A0AAV9PN38_9PEZI</name>
<feature type="region of interest" description="Disordered" evidence="1">
    <location>
        <begin position="163"/>
        <end position="248"/>
    </location>
</feature>
<reference evidence="2 3" key="1">
    <citation type="submission" date="2023-08" db="EMBL/GenBank/DDBJ databases">
        <title>Black Yeasts Isolated from many extreme environments.</title>
        <authorList>
            <person name="Coleine C."/>
            <person name="Stajich J.E."/>
            <person name="Selbmann L."/>
        </authorList>
    </citation>
    <scope>NUCLEOTIDE SEQUENCE [LARGE SCALE GENOMIC DNA]</scope>
    <source>
        <strain evidence="2 3">CCFEE 5935</strain>
    </source>
</reference>
<feature type="compositionally biased region" description="Acidic residues" evidence="1">
    <location>
        <begin position="222"/>
        <end position="234"/>
    </location>
</feature>